<protein>
    <submittedName>
        <fullName evidence="2">Uncharacterized protein</fullName>
    </submittedName>
</protein>
<sequence length="94" mass="10374">MPLTDSNGSLRFTSHSRGRRRSVPMYPEAPAAYLALPDLASRVSVPQLKQHLTVLEDCALNRDFSLTHRTLPSCHAVAATVTSAGRCYFLPVMF</sequence>
<evidence type="ECO:0000313" key="3">
    <source>
        <dbReference type="Proteomes" id="UP000699042"/>
    </source>
</evidence>
<keyword evidence="3" id="KW-1185">Reference proteome</keyword>
<reference evidence="2" key="1">
    <citation type="submission" date="2021-05" db="EMBL/GenBank/DDBJ databases">
        <title>Comparative genomics of three Colletotrichum scovillei strains and genetic complementation revealed genes involved fungal growth and virulence on chili pepper.</title>
        <authorList>
            <person name="Hsieh D.-K."/>
            <person name="Chuang S.-C."/>
            <person name="Chen C.-Y."/>
            <person name="Chao Y.-T."/>
            <person name="Lu M.-Y.J."/>
            <person name="Lee M.-H."/>
            <person name="Shih M.-C."/>
        </authorList>
    </citation>
    <scope>NUCLEOTIDE SEQUENCE</scope>
    <source>
        <strain evidence="2">Coll-153</strain>
    </source>
</reference>
<feature type="region of interest" description="Disordered" evidence="1">
    <location>
        <begin position="1"/>
        <end position="24"/>
    </location>
</feature>
<feature type="compositionally biased region" description="Polar residues" evidence="1">
    <location>
        <begin position="1"/>
        <end position="13"/>
    </location>
</feature>
<comment type="caution">
    <text evidence="2">The sequence shown here is derived from an EMBL/GenBank/DDBJ whole genome shotgun (WGS) entry which is preliminary data.</text>
</comment>
<evidence type="ECO:0000313" key="2">
    <source>
        <dbReference type="EMBL" id="KAG7048705.1"/>
    </source>
</evidence>
<dbReference type="EMBL" id="JAESDN010000006">
    <property type="protein sequence ID" value="KAG7048705.1"/>
    <property type="molecule type" value="Genomic_DNA"/>
</dbReference>
<evidence type="ECO:0000256" key="1">
    <source>
        <dbReference type="SAM" id="MobiDB-lite"/>
    </source>
</evidence>
<dbReference type="AlphaFoldDB" id="A0A9P7R3B2"/>
<dbReference type="Proteomes" id="UP000699042">
    <property type="component" value="Unassembled WGS sequence"/>
</dbReference>
<accession>A0A9P7R3B2</accession>
<gene>
    <name evidence="2" type="ORF">JMJ77_014339</name>
</gene>
<name>A0A9P7R3B2_9PEZI</name>
<organism evidence="2 3">
    <name type="scientific">Colletotrichum scovillei</name>
    <dbReference type="NCBI Taxonomy" id="1209932"/>
    <lineage>
        <taxon>Eukaryota</taxon>
        <taxon>Fungi</taxon>
        <taxon>Dikarya</taxon>
        <taxon>Ascomycota</taxon>
        <taxon>Pezizomycotina</taxon>
        <taxon>Sordariomycetes</taxon>
        <taxon>Hypocreomycetidae</taxon>
        <taxon>Glomerellales</taxon>
        <taxon>Glomerellaceae</taxon>
        <taxon>Colletotrichum</taxon>
        <taxon>Colletotrichum acutatum species complex</taxon>
    </lineage>
</organism>
<proteinExistence type="predicted"/>